<gene>
    <name evidence="2" type="ORF">QTN89_28735</name>
</gene>
<dbReference type="Proteomes" id="UP001239462">
    <property type="component" value="Unassembled WGS sequence"/>
</dbReference>
<dbReference type="InterPro" id="IPR002559">
    <property type="entry name" value="Transposase_11"/>
</dbReference>
<evidence type="ECO:0000313" key="2">
    <source>
        <dbReference type="EMBL" id="MDM4019473.1"/>
    </source>
</evidence>
<dbReference type="Pfam" id="PF01609">
    <property type="entry name" value="DDE_Tnp_1"/>
    <property type="match status" value="1"/>
</dbReference>
<comment type="caution">
    <text evidence="2">The sequence shown here is derived from an EMBL/GenBank/DDBJ whole genome shotgun (WGS) entry which is preliminary data.</text>
</comment>
<accession>A0ABT7PSK2</accession>
<dbReference type="PANTHER" id="PTHR37529">
    <property type="entry name" value="TRANSPOSASE INSG FOR INSERTION SEQUENCE ELEMENT IS4-RELATED"/>
    <property type="match status" value="1"/>
</dbReference>
<dbReference type="InterPro" id="IPR012337">
    <property type="entry name" value="RNaseH-like_sf"/>
</dbReference>
<dbReference type="RefSeq" id="WP_289167602.1">
    <property type="nucleotide sequence ID" value="NZ_JASZZN010000069.1"/>
</dbReference>
<evidence type="ECO:0000259" key="1">
    <source>
        <dbReference type="Pfam" id="PF01609"/>
    </source>
</evidence>
<dbReference type="SUPFAM" id="SSF53098">
    <property type="entry name" value="Ribonuclease H-like"/>
    <property type="match status" value="1"/>
</dbReference>
<name>A0ABT7PSK2_9BACT</name>
<dbReference type="PANTHER" id="PTHR37529:SF1">
    <property type="entry name" value="TRANSPOSASE INSG FOR INSERTION SEQUENCE ELEMENT IS4-RELATED"/>
    <property type="match status" value="1"/>
</dbReference>
<proteinExistence type="predicted"/>
<evidence type="ECO:0000313" key="3">
    <source>
        <dbReference type="Proteomes" id="UP001239462"/>
    </source>
</evidence>
<keyword evidence="3" id="KW-1185">Reference proteome</keyword>
<organism evidence="2 3">
    <name type="scientific">Roseiconus lacunae</name>
    <dbReference type="NCBI Taxonomy" id="2605694"/>
    <lineage>
        <taxon>Bacteria</taxon>
        <taxon>Pseudomonadati</taxon>
        <taxon>Planctomycetota</taxon>
        <taxon>Planctomycetia</taxon>
        <taxon>Pirellulales</taxon>
        <taxon>Pirellulaceae</taxon>
        <taxon>Roseiconus</taxon>
    </lineage>
</organism>
<reference evidence="2 3" key="1">
    <citation type="submission" date="2023-06" db="EMBL/GenBank/DDBJ databases">
        <title>Roseiconus lacunae JC819 isolated from Gulf of Mannar region, Tamil Nadu.</title>
        <authorList>
            <person name="Pk S."/>
            <person name="Ch S."/>
            <person name="Ch V.R."/>
        </authorList>
    </citation>
    <scope>NUCLEOTIDE SEQUENCE [LARGE SCALE GENOMIC DNA]</scope>
    <source>
        <strain evidence="2 3">JC819</strain>
    </source>
</reference>
<dbReference type="InterPro" id="IPR047952">
    <property type="entry name" value="Transpos_IS4"/>
</dbReference>
<dbReference type="EMBL" id="JASZZN010000069">
    <property type="protein sequence ID" value="MDM4019473.1"/>
    <property type="molecule type" value="Genomic_DNA"/>
</dbReference>
<dbReference type="NCBIfam" id="NF033592">
    <property type="entry name" value="transpos_IS4_1"/>
    <property type="match status" value="1"/>
</dbReference>
<sequence length="491" mass="55321">MSFYSKRPRGAASVQVFRDSMMQCDTLPLSDVIQGELFEEAFDRFDVDFGADDDAVYTPALVLWALVSQALFTKTQRSLTAAVTRIASWWACQGRVVGDTSTGAYSRARHKLPVGSIAWLTQTIAQRCECSEDLVDAIDEDMAEETLTPDVVGRVRKKSIAGRVILVDGFTVDAADTPANQQEYPQNPSQKEGLGFPMLRCVSLISMATGLLIDLAIGPYAGKQSGETALLRQLFPNLHRGDIIVADSFYCSYWLLAYCQINGIEVAMKNHHKREDCPVAAKKISKHQRTTTWLRPTRPSWMSEEDYDSIPDQLEVRLVDVKVNRPGFRTEGFTVATTMLDHKSCPAEWIASLYRSRWIVELDIESIKCSLEMEHLRAKTPEMVRRELWSCLLAYNLIRMKMLQSGAASNRDVRSMSFTRCMTLLATNWLLCGARGTNEALVELGQSQPLDEVIGHRPDRVEPRVNKRRPKVLKLMSKPRSEYDRQLANAV</sequence>
<protein>
    <submittedName>
        <fullName evidence="2">IS4 family transposase</fullName>
    </submittedName>
</protein>
<feature type="domain" description="Transposase IS4-like" evidence="1">
    <location>
        <begin position="163"/>
        <end position="397"/>
    </location>
</feature>